<accession>A0A392VKQ8</accession>
<sequence>MSGAWRGPERPRWHVEEEVEPEIDPGVNMWIQMLQQQQSMHRQYQEQQAQ</sequence>
<evidence type="ECO:0000313" key="1">
    <source>
        <dbReference type="EMBL" id="MCI88012.1"/>
    </source>
</evidence>
<dbReference type="Proteomes" id="UP000265520">
    <property type="component" value="Unassembled WGS sequence"/>
</dbReference>
<dbReference type="EMBL" id="LXQA011181358">
    <property type="protein sequence ID" value="MCI88012.1"/>
    <property type="molecule type" value="Genomic_DNA"/>
</dbReference>
<keyword evidence="2" id="KW-1185">Reference proteome</keyword>
<dbReference type="AlphaFoldDB" id="A0A392VKQ8"/>
<evidence type="ECO:0000313" key="2">
    <source>
        <dbReference type="Proteomes" id="UP000265520"/>
    </source>
</evidence>
<comment type="caution">
    <text evidence="1">The sequence shown here is derived from an EMBL/GenBank/DDBJ whole genome shotgun (WGS) entry which is preliminary data.</text>
</comment>
<organism evidence="1 2">
    <name type="scientific">Trifolium medium</name>
    <dbReference type="NCBI Taxonomy" id="97028"/>
    <lineage>
        <taxon>Eukaryota</taxon>
        <taxon>Viridiplantae</taxon>
        <taxon>Streptophyta</taxon>
        <taxon>Embryophyta</taxon>
        <taxon>Tracheophyta</taxon>
        <taxon>Spermatophyta</taxon>
        <taxon>Magnoliopsida</taxon>
        <taxon>eudicotyledons</taxon>
        <taxon>Gunneridae</taxon>
        <taxon>Pentapetalae</taxon>
        <taxon>rosids</taxon>
        <taxon>fabids</taxon>
        <taxon>Fabales</taxon>
        <taxon>Fabaceae</taxon>
        <taxon>Papilionoideae</taxon>
        <taxon>50 kb inversion clade</taxon>
        <taxon>NPAAA clade</taxon>
        <taxon>Hologalegina</taxon>
        <taxon>IRL clade</taxon>
        <taxon>Trifolieae</taxon>
        <taxon>Trifolium</taxon>
    </lineage>
</organism>
<feature type="non-terminal residue" evidence="1">
    <location>
        <position position="50"/>
    </location>
</feature>
<name>A0A392VKQ8_9FABA</name>
<protein>
    <submittedName>
        <fullName evidence="1">Uncharacterized protein</fullName>
    </submittedName>
</protein>
<reference evidence="1 2" key="1">
    <citation type="journal article" date="2018" name="Front. Plant Sci.">
        <title>Red Clover (Trifolium pratense) and Zigzag Clover (T. medium) - A Picture of Genomic Similarities and Differences.</title>
        <authorList>
            <person name="Dluhosova J."/>
            <person name="Istvanek J."/>
            <person name="Nedelnik J."/>
            <person name="Repkova J."/>
        </authorList>
    </citation>
    <scope>NUCLEOTIDE SEQUENCE [LARGE SCALE GENOMIC DNA]</scope>
    <source>
        <strain evidence="2">cv. 10/8</strain>
        <tissue evidence="1">Leaf</tissue>
    </source>
</reference>
<proteinExistence type="predicted"/>